<dbReference type="SUPFAM" id="SSF81296">
    <property type="entry name" value="E set domains"/>
    <property type="match status" value="1"/>
</dbReference>
<dbReference type="InterPro" id="IPR039670">
    <property type="entry name" value="NPC2-like"/>
</dbReference>
<comment type="function">
    <text evidence="1">Catalyzes the intermembrane transfer of phosphatidylglycerol and phosphatidylinositol.</text>
</comment>
<evidence type="ECO:0000256" key="2">
    <source>
        <dbReference type="ARBA" id="ARBA00006370"/>
    </source>
</evidence>
<dbReference type="CDD" id="cd00917">
    <property type="entry name" value="PG-PI_TP"/>
    <property type="match status" value="1"/>
</dbReference>
<dbReference type="PANTHER" id="PTHR11306:SF0">
    <property type="entry name" value="PHOSPHATIDYLGLYCEROL_PHOSPHATIDYLINOSITOL TRANSFER PROTEIN"/>
    <property type="match status" value="1"/>
</dbReference>
<dbReference type="Proteomes" id="UP001274830">
    <property type="component" value="Unassembled WGS sequence"/>
</dbReference>
<evidence type="ECO:0000256" key="4">
    <source>
        <dbReference type="ARBA" id="ARBA00016056"/>
    </source>
</evidence>
<evidence type="ECO:0000313" key="10">
    <source>
        <dbReference type="EMBL" id="KAK3678456.1"/>
    </source>
</evidence>
<dbReference type="GeneID" id="89967538"/>
<dbReference type="EMBL" id="JAUTXT010000004">
    <property type="protein sequence ID" value="KAK3678456.1"/>
    <property type="molecule type" value="Genomic_DNA"/>
</dbReference>
<evidence type="ECO:0000256" key="3">
    <source>
        <dbReference type="ARBA" id="ARBA00011245"/>
    </source>
</evidence>
<dbReference type="Gene3D" id="2.60.40.770">
    <property type="match status" value="1"/>
</dbReference>
<dbReference type="InterPro" id="IPR014756">
    <property type="entry name" value="Ig_E-set"/>
</dbReference>
<comment type="caution">
    <text evidence="10">The sequence shown here is derived from an EMBL/GenBank/DDBJ whole genome shotgun (WGS) entry which is preliminary data.</text>
</comment>
<organism evidence="10 11">
    <name type="scientific">Recurvomyces mirabilis</name>
    <dbReference type="NCBI Taxonomy" id="574656"/>
    <lineage>
        <taxon>Eukaryota</taxon>
        <taxon>Fungi</taxon>
        <taxon>Dikarya</taxon>
        <taxon>Ascomycota</taxon>
        <taxon>Pezizomycotina</taxon>
        <taxon>Dothideomycetes</taxon>
        <taxon>Dothideomycetidae</taxon>
        <taxon>Mycosphaerellales</taxon>
        <taxon>Teratosphaeriaceae</taxon>
        <taxon>Recurvomyces</taxon>
    </lineage>
</organism>
<feature type="signal peptide" evidence="8">
    <location>
        <begin position="1"/>
        <end position="18"/>
    </location>
</feature>
<evidence type="ECO:0000256" key="1">
    <source>
        <dbReference type="ARBA" id="ARBA00002053"/>
    </source>
</evidence>
<evidence type="ECO:0000256" key="5">
    <source>
        <dbReference type="ARBA" id="ARBA00022448"/>
    </source>
</evidence>
<comment type="subunit">
    <text evidence="3">Monomer.</text>
</comment>
<dbReference type="Pfam" id="PF02221">
    <property type="entry name" value="E1_DerP2_DerF2"/>
    <property type="match status" value="1"/>
</dbReference>
<dbReference type="GO" id="GO:0032366">
    <property type="term" value="P:intracellular sterol transport"/>
    <property type="evidence" value="ECO:0007669"/>
    <property type="project" value="InterPro"/>
</dbReference>
<feature type="domain" description="MD-2-related lipid-recognition" evidence="9">
    <location>
        <begin position="47"/>
        <end position="170"/>
    </location>
</feature>
<dbReference type="PANTHER" id="PTHR11306">
    <property type="entry name" value="NIEMANN PICK TYPE C2 PROTEIN NPC2-RELATED"/>
    <property type="match status" value="1"/>
</dbReference>
<gene>
    <name evidence="10" type="primary">NPC2</name>
    <name evidence="10" type="ORF">LTR78_001753</name>
</gene>
<dbReference type="InterPro" id="IPR003172">
    <property type="entry name" value="ML_dom"/>
</dbReference>
<accession>A0AAE1C580</accession>
<keyword evidence="5" id="KW-0813">Transport</keyword>
<evidence type="ECO:0000256" key="8">
    <source>
        <dbReference type="SAM" id="SignalP"/>
    </source>
</evidence>
<evidence type="ECO:0000259" key="9">
    <source>
        <dbReference type="SMART" id="SM00737"/>
    </source>
</evidence>
<sequence>MKFLALATTALLSSTVAARSSIFGASVGGDITPNVDGSLSVPGDNPLQHCQDPKDDILTIENVDISPNPPKAGETLKVTAKGILSQNVTDGAKIHLSVKYGLITIIRQTADLCDTVSKVDLTCPLRKDKETSLSKEVDLPKEIPPGKYTVVADVVAADEKTKITCLTAAVEFKRGGGVVFGGFQKEGGNKVGL</sequence>
<keyword evidence="6 8" id="KW-0732">Signal</keyword>
<dbReference type="AlphaFoldDB" id="A0AAE1C580"/>
<evidence type="ECO:0000256" key="6">
    <source>
        <dbReference type="ARBA" id="ARBA00022729"/>
    </source>
</evidence>
<dbReference type="SMART" id="SM00737">
    <property type="entry name" value="ML"/>
    <property type="match status" value="1"/>
</dbReference>
<comment type="similarity">
    <text evidence="2">Belongs to the NPC2 family.</text>
</comment>
<dbReference type="InterPro" id="IPR033917">
    <property type="entry name" value="ML_PG-PI_TP"/>
</dbReference>
<dbReference type="GO" id="GO:0032934">
    <property type="term" value="F:sterol binding"/>
    <property type="evidence" value="ECO:0007669"/>
    <property type="project" value="InterPro"/>
</dbReference>
<evidence type="ECO:0000256" key="7">
    <source>
        <dbReference type="ARBA" id="ARBA00023055"/>
    </source>
</evidence>
<name>A0AAE1C580_9PEZI</name>
<keyword evidence="11" id="KW-1185">Reference proteome</keyword>
<evidence type="ECO:0000313" key="11">
    <source>
        <dbReference type="Proteomes" id="UP001274830"/>
    </source>
</evidence>
<dbReference type="RefSeq" id="XP_064689401.1">
    <property type="nucleotide sequence ID" value="XM_064842977.1"/>
</dbReference>
<keyword evidence="7" id="KW-0445">Lipid transport</keyword>
<feature type="chain" id="PRO_5042050287" description="Phosphatidylglycerol/phosphatidylinositol transfer protein" evidence="8">
    <location>
        <begin position="19"/>
        <end position="193"/>
    </location>
</feature>
<proteinExistence type="inferred from homology"/>
<protein>
    <recommendedName>
        <fullName evidence="4">Phosphatidylglycerol/phosphatidylinositol transfer protein</fullName>
    </recommendedName>
</protein>
<reference evidence="10" key="1">
    <citation type="submission" date="2023-07" db="EMBL/GenBank/DDBJ databases">
        <title>Black Yeasts Isolated from many extreme environments.</title>
        <authorList>
            <person name="Coleine C."/>
            <person name="Stajich J.E."/>
            <person name="Selbmann L."/>
        </authorList>
    </citation>
    <scope>NUCLEOTIDE SEQUENCE</scope>
    <source>
        <strain evidence="10">CCFEE 5485</strain>
    </source>
</reference>